<dbReference type="InterPro" id="IPR006652">
    <property type="entry name" value="Kelch_1"/>
</dbReference>
<organism evidence="2 3">
    <name type="scientific">Rheinheimera marina</name>
    <dbReference type="NCBI Taxonomy" id="1774958"/>
    <lineage>
        <taxon>Bacteria</taxon>
        <taxon>Pseudomonadati</taxon>
        <taxon>Pseudomonadota</taxon>
        <taxon>Gammaproteobacteria</taxon>
        <taxon>Chromatiales</taxon>
        <taxon>Chromatiaceae</taxon>
        <taxon>Rheinheimera</taxon>
    </lineage>
</organism>
<feature type="chain" id="PRO_5046792049" evidence="1">
    <location>
        <begin position="24"/>
        <end position="317"/>
    </location>
</feature>
<evidence type="ECO:0000313" key="3">
    <source>
        <dbReference type="Proteomes" id="UP001595962"/>
    </source>
</evidence>
<dbReference type="EMBL" id="JBHSGB010000010">
    <property type="protein sequence ID" value="MFC4655527.1"/>
    <property type="molecule type" value="Genomic_DNA"/>
</dbReference>
<keyword evidence="3" id="KW-1185">Reference proteome</keyword>
<keyword evidence="1" id="KW-0732">Signal</keyword>
<dbReference type="PROSITE" id="PS51257">
    <property type="entry name" value="PROKAR_LIPOPROTEIN"/>
    <property type="match status" value="1"/>
</dbReference>
<proteinExistence type="predicted"/>
<evidence type="ECO:0000256" key="1">
    <source>
        <dbReference type="SAM" id="SignalP"/>
    </source>
</evidence>
<dbReference type="SUPFAM" id="SSF117281">
    <property type="entry name" value="Kelch motif"/>
    <property type="match status" value="1"/>
</dbReference>
<dbReference type="Gene3D" id="2.120.10.80">
    <property type="entry name" value="Kelch-type beta propeller"/>
    <property type="match status" value="2"/>
</dbReference>
<dbReference type="Pfam" id="PF24681">
    <property type="entry name" value="Kelch_KLHDC2_KLHL20_DRC7"/>
    <property type="match status" value="1"/>
</dbReference>
<accession>A0ABV9JMN9</accession>
<sequence length="317" mass="34278">MQKLYAFCLVLFLLAGCSSTPQSNPHFSQLHRARMGHAAVPIGDQIYVLGGSNDSGFLGDVEVIDTQNGQVRQLSSTLLPRRYFSAVWDGKESIYILGGEVQRKDGLHLERRVEVLNIRTGDVSFAPNLPEPTRMNAAALSHGEIWVFGGAVASAEGITQRDLVAVYNLQHGSWRRGPAMSVGKDVELAALNGQLYLVGGFNGKTGLKTVERLDTSSQSWHAEPELPQATSANAVASCDNALVSFGDYQQMDRILFWQPGTAGWHQLPVSMIPARHAAAVQVKNSLYLIGGNTGSKGPYVGAVQRFDCAELEAAARL</sequence>
<dbReference type="Proteomes" id="UP001595962">
    <property type="component" value="Unassembled WGS sequence"/>
</dbReference>
<comment type="caution">
    <text evidence="2">The sequence shown here is derived from an EMBL/GenBank/DDBJ whole genome shotgun (WGS) entry which is preliminary data.</text>
</comment>
<feature type="signal peptide" evidence="1">
    <location>
        <begin position="1"/>
        <end position="23"/>
    </location>
</feature>
<dbReference type="SMART" id="SM00612">
    <property type="entry name" value="Kelch"/>
    <property type="match status" value="3"/>
</dbReference>
<dbReference type="PANTHER" id="PTHR45632">
    <property type="entry name" value="LD33804P"/>
    <property type="match status" value="1"/>
</dbReference>
<gene>
    <name evidence="2" type="ORF">ACFO3I_10935</name>
</gene>
<protein>
    <submittedName>
        <fullName evidence="2">Kelch repeat-containing protein</fullName>
    </submittedName>
</protein>
<dbReference type="RefSeq" id="WP_377334023.1">
    <property type="nucleotide sequence ID" value="NZ_JBHSGB010000010.1"/>
</dbReference>
<reference evidence="3" key="1">
    <citation type="journal article" date="2019" name="Int. J. Syst. Evol. Microbiol.">
        <title>The Global Catalogue of Microorganisms (GCM) 10K type strain sequencing project: providing services to taxonomists for standard genome sequencing and annotation.</title>
        <authorList>
            <consortium name="The Broad Institute Genomics Platform"/>
            <consortium name="The Broad Institute Genome Sequencing Center for Infectious Disease"/>
            <person name="Wu L."/>
            <person name="Ma J."/>
        </authorList>
    </citation>
    <scope>NUCLEOTIDE SEQUENCE [LARGE SCALE GENOMIC DNA]</scope>
    <source>
        <strain evidence="3">DT28</strain>
    </source>
</reference>
<dbReference type="InterPro" id="IPR015915">
    <property type="entry name" value="Kelch-typ_b-propeller"/>
</dbReference>
<name>A0ABV9JMN9_9GAMM</name>
<evidence type="ECO:0000313" key="2">
    <source>
        <dbReference type="EMBL" id="MFC4655527.1"/>
    </source>
</evidence>